<dbReference type="AlphaFoldDB" id="E9H1D2"/>
<accession>E9H1D2</accession>
<gene>
    <name evidence="2" type="ORF">DAPPUDRAFT_307266</name>
</gene>
<keyword evidence="3" id="KW-1185">Reference proteome</keyword>
<feature type="chain" id="PRO_5003237648" evidence="1">
    <location>
        <begin position="27"/>
        <end position="114"/>
    </location>
</feature>
<evidence type="ECO:0000256" key="1">
    <source>
        <dbReference type="SAM" id="SignalP"/>
    </source>
</evidence>
<protein>
    <submittedName>
        <fullName evidence="2">Uncharacterized protein</fullName>
    </submittedName>
</protein>
<dbReference type="KEGG" id="dpx:DAPPUDRAFT_307266"/>
<reference evidence="2 3" key="1">
    <citation type="journal article" date="2011" name="Science">
        <title>The ecoresponsive genome of Daphnia pulex.</title>
        <authorList>
            <person name="Colbourne J.K."/>
            <person name="Pfrender M.E."/>
            <person name="Gilbert D."/>
            <person name="Thomas W.K."/>
            <person name="Tucker A."/>
            <person name="Oakley T.H."/>
            <person name="Tokishita S."/>
            <person name="Aerts A."/>
            <person name="Arnold G.J."/>
            <person name="Basu M.K."/>
            <person name="Bauer D.J."/>
            <person name="Caceres C.E."/>
            <person name="Carmel L."/>
            <person name="Casola C."/>
            <person name="Choi J.H."/>
            <person name="Detter J.C."/>
            <person name="Dong Q."/>
            <person name="Dusheyko S."/>
            <person name="Eads B.D."/>
            <person name="Frohlich T."/>
            <person name="Geiler-Samerotte K.A."/>
            <person name="Gerlach D."/>
            <person name="Hatcher P."/>
            <person name="Jogdeo S."/>
            <person name="Krijgsveld J."/>
            <person name="Kriventseva E.V."/>
            <person name="Kultz D."/>
            <person name="Laforsch C."/>
            <person name="Lindquist E."/>
            <person name="Lopez J."/>
            <person name="Manak J.R."/>
            <person name="Muller J."/>
            <person name="Pangilinan J."/>
            <person name="Patwardhan R.P."/>
            <person name="Pitluck S."/>
            <person name="Pritham E.J."/>
            <person name="Rechtsteiner A."/>
            <person name="Rho M."/>
            <person name="Rogozin I.B."/>
            <person name="Sakarya O."/>
            <person name="Salamov A."/>
            <person name="Schaack S."/>
            <person name="Shapiro H."/>
            <person name="Shiga Y."/>
            <person name="Skalitzky C."/>
            <person name="Smith Z."/>
            <person name="Souvorov A."/>
            <person name="Sung W."/>
            <person name="Tang Z."/>
            <person name="Tsuchiya D."/>
            <person name="Tu H."/>
            <person name="Vos H."/>
            <person name="Wang M."/>
            <person name="Wolf Y.I."/>
            <person name="Yamagata H."/>
            <person name="Yamada T."/>
            <person name="Ye Y."/>
            <person name="Shaw J.R."/>
            <person name="Andrews J."/>
            <person name="Crease T.J."/>
            <person name="Tang H."/>
            <person name="Lucas S.M."/>
            <person name="Robertson H.M."/>
            <person name="Bork P."/>
            <person name="Koonin E.V."/>
            <person name="Zdobnov E.M."/>
            <person name="Grigoriev I.V."/>
            <person name="Lynch M."/>
            <person name="Boore J.L."/>
        </authorList>
    </citation>
    <scope>NUCLEOTIDE SEQUENCE [LARGE SCALE GENOMIC DNA]</scope>
</reference>
<keyword evidence="1" id="KW-0732">Signal</keyword>
<feature type="signal peptide" evidence="1">
    <location>
        <begin position="1"/>
        <end position="26"/>
    </location>
</feature>
<organism evidence="2 3">
    <name type="scientific">Daphnia pulex</name>
    <name type="common">Water flea</name>
    <dbReference type="NCBI Taxonomy" id="6669"/>
    <lineage>
        <taxon>Eukaryota</taxon>
        <taxon>Metazoa</taxon>
        <taxon>Ecdysozoa</taxon>
        <taxon>Arthropoda</taxon>
        <taxon>Crustacea</taxon>
        <taxon>Branchiopoda</taxon>
        <taxon>Diplostraca</taxon>
        <taxon>Cladocera</taxon>
        <taxon>Anomopoda</taxon>
        <taxon>Daphniidae</taxon>
        <taxon>Daphnia</taxon>
    </lineage>
</organism>
<proteinExistence type="predicted"/>
<dbReference type="EMBL" id="GL732583">
    <property type="protein sequence ID" value="EFX74437.1"/>
    <property type="molecule type" value="Genomic_DNA"/>
</dbReference>
<dbReference type="HOGENOM" id="CLU_2123531_0_0_1"/>
<sequence length="114" mass="12931">MYINKKGCVALVFSFTLIFSIQNCEANKREKLKKVFGFLDFDARDVKEPTAFAPRAPVVVVPQYRSNNPIYIQPLTNPVPEVMLGGVSPYSNLDANGRNNPALWHYSNLYPEHQ</sequence>
<dbReference type="OrthoDB" id="6344429at2759"/>
<evidence type="ECO:0000313" key="2">
    <source>
        <dbReference type="EMBL" id="EFX74437.1"/>
    </source>
</evidence>
<evidence type="ECO:0000313" key="3">
    <source>
        <dbReference type="Proteomes" id="UP000000305"/>
    </source>
</evidence>
<dbReference type="Proteomes" id="UP000000305">
    <property type="component" value="Unassembled WGS sequence"/>
</dbReference>
<dbReference type="InParanoid" id="E9H1D2"/>
<name>E9H1D2_DAPPU</name>